<dbReference type="Pfam" id="PF02515">
    <property type="entry name" value="CoA_transf_3"/>
    <property type="match status" value="1"/>
</dbReference>
<dbReference type="PANTHER" id="PTHR48207:SF3">
    <property type="entry name" value="SUCCINATE--HYDROXYMETHYLGLUTARATE COA-TRANSFERASE"/>
    <property type="match status" value="1"/>
</dbReference>
<dbReference type="RefSeq" id="WP_371437034.1">
    <property type="nucleotide sequence ID" value="NZ_JBHSRS010000082.1"/>
</dbReference>
<dbReference type="PANTHER" id="PTHR48207">
    <property type="entry name" value="SUCCINATE--HYDROXYMETHYLGLUTARATE COA-TRANSFERASE"/>
    <property type="match status" value="1"/>
</dbReference>
<organism evidence="2 3">
    <name type="scientific">Polaromonas aquatica</name>
    <dbReference type="NCBI Taxonomy" id="332657"/>
    <lineage>
        <taxon>Bacteria</taxon>
        <taxon>Pseudomonadati</taxon>
        <taxon>Pseudomonadota</taxon>
        <taxon>Betaproteobacteria</taxon>
        <taxon>Burkholderiales</taxon>
        <taxon>Comamonadaceae</taxon>
        <taxon>Polaromonas</taxon>
    </lineage>
</organism>
<evidence type="ECO:0000256" key="1">
    <source>
        <dbReference type="ARBA" id="ARBA00022679"/>
    </source>
</evidence>
<dbReference type="EMBL" id="JBHSRS010000082">
    <property type="protein sequence ID" value="MFC6283298.1"/>
    <property type="molecule type" value="Genomic_DNA"/>
</dbReference>
<accession>A0ABW1U2R5</accession>
<name>A0ABW1U2R5_9BURK</name>
<dbReference type="GO" id="GO:0016740">
    <property type="term" value="F:transferase activity"/>
    <property type="evidence" value="ECO:0007669"/>
    <property type="project" value="UniProtKB-KW"/>
</dbReference>
<dbReference type="InterPro" id="IPR050483">
    <property type="entry name" value="CoA-transferase_III_domain"/>
</dbReference>
<dbReference type="InterPro" id="IPR044855">
    <property type="entry name" value="CoA-Trfase_III_dom3_sf"/>
</dbReference>
<dbReference type="Proteomes" id="UP001596270">
    <property type="component" value="Unassembled WGS sequence"/>
</dbReference>
<evidence type="ECO:0000313" key="2">
    <source>
        <dbReference type="EMBL" id="MFC6283298.1"/>
    </source>
</evidence>
<keyword evidence="1 2" id="KW-0808">Transferase</keyword>
<keyword evidence="3" id="KW-1185">Reference proteome</keyword>
<sequence length="399" mass="42086">MSPVRLPLTGVKVIEFCHVAAGPFCGMLLADFGAEVIKVEPPDGDTLRQWPPITDGFSENFASLNRGKQSIALDLKNPADLAMARSLVLDADVLIENNRAGAMERLGLGWDWVQENKPSLIYCSISAYGQSGPRSGEGGFDLTMQAAAGVMSVTGAPDGEPAKCGVPISDFTAGLYAAYSISSALAQLRAGGPGARGCHLDIPMFATTLAVGALQTSEYFGTGRNPRRLGSAHPRNAPYQSFKCADGWFAIAAGNDKLWRSVCAVTATPDLLLDPRFTSPTLRAANQVALRDLLEIVFAGAGAHEWVTRFAAAGVPSAPINSYEQALADVQTAHLGLVQPMTLPNQVVTQTVACPVRINGGPVGVDTRPPALNQHGAALRRHYNDEKQQAGAPGQRAAE</sequence>
<protein>
    <submittedName>
        <fullName evidence="2">CaiB/BaiF CoA transferase family protein</fullName>
    </submittedName>
</protein>
<dbReference type="Gene3D" id="3.30.1540.10">
    <property type="entry name" value="formyl-coa transferase, domain 3"/>
    <property type="match status" value="1"/>
</dbReference>
<evidence type="ECO:0000313" key="3">
    <source>
        <dbReference type="Proteomes" id="UP001596270"/>
    </source>
</evidence>
<dbReference type="SUPFAM" id="SSF89796">
    <property type="entry name" value="CoA-transferase family III (CaiB/BaiF)"/>
    <property type="match status" value="1"/>
</dbReference>
<dbReference type="InterPro" id="IPR003673">
    <property type="entry name" value="CoA-Trfase_fam_III"/>
</dbReference>
<dbReference type="InterPro" id="IPR023606">
    <property type="entry name" value="CoA-Trfase_III_dom_1_sf"/>
</dbReference>
<proteinExistence type="predicted"/>
<comment type="caution">
    <text evidence="2">The sequence shown here is derived from an EMBL/GenBank/DDBJ whole genome shotgun (WGS) entry which is preliminary data.</text>
</comment>
<dbReference type="Gene3D" id="3.40.50.10540">
    <property type="entry name" value="Crotonobetainyl-coa:carnitine coa-transferase, domain 1"/>
    <property type="match status" value="1"/>
</dbReference>
<gene>
    <name evidence="2" type="ORF">ACFQND_18895</name>
</gene>
<reference evidence="3" key="1">
    <citation type="journal article" date="2019" name="Int. J. Syst. Evol. Microbiol.">
        <title>The Global Catalogue of Microorganisms (GCM) 10K type strain sequencing project: providing services to taxonomists for standard genome sequencing and annotation.</title>
        <authorList>
            <consortium name="The Broad Institute Genomics Platform"/>
            <consortium name="The Broad Institute Genome Sequencing Center for Infectious Disease"/>
            <person name="Wu L."/>
            <person name="Ma J."/>
        </authorList>
    </citation>
    <scope>NUCLEOTIDE SEQUENCE [LARGE SCALE GENOMIC DNA]</scope>
    <source>
        <strain evidence="3">CCUG 39402</strain>
    </source>
</reference>